<dbReference type="AlphaFoldDB" id="A0A4Y2GGQ9"/>
<evidence type="ECO:0000313" key="1">
    <source>
        <dbReference type="EMBL" id="GBM51204.1"/>
    </source>
</evidence>
<dbReference type="Proteomes" id="UP000499080">
    <property type="component" value="Unassembled WGS sequence"/>
</dbReference>
<reference evidence="1 2" key="1">
    <citation type="journal article" date="2019" name="Sci. Rep.">
        <title>Orb-weaving spider Araneus ventricosus genome elucidates the spidroin gene catalogue.</title>
        <authorList>
            <person name="Kono N."/>
            <person name="Nakamura H."/>
            <person name="Ohtoshi R."/>
            <person name="Moran D.A.P."/>
            <person name="Shinohara A."/>
            <person name="Yoshida Y."/>
            <person name="Fujiwara M."/>
            <person name="Mori M."/>
            <person name="Tomita M."/>
            <person name="Arakawa K."/>
        </authorList>
    </citation>
    <scope>NUCLEOTIDE SEQUENCE [LARGE SCALE GENOMIC DNA]</scope>
</reference>
<proteinExistence type="predicted"/>
<protein>
    <submittedName>
        <fullName evidence="1">Uncharacterized protein</fullName>
    </submittedName>
</protein>
<gene>
    <name evidence="1" type="ORF">AVEN_85924_1</name>
</gene>
<keyword evidence="2" id="KW-1185">Reference proteome</keyword>
<comment type="caution">
    <text evidence="1">The sequence shown here is derived from an EMBL/GenBank/DDBJ whole genome shotgun (WGS) entry which is preliminary data.</text>
</comment>
<evidence type="ECO:0000313" key="2">
    <source>
        <dbReference type="Proteomes" id="UP000499080"/>
    </source>
</evidence>
<accession>A0A4Y2GGQ9</accession>
<name>A0A4Y2GGQ9_ARAVE</name>
<sequence length="97" mass="11306">MLEISRYLSQEPRSRFLQRFPCDVTPCPDYYKYAAELIDCERLRGITWSFVCSASWKAGELCVIESAVTVFFSDLLFICVVNLYKSYCSCYLCFVFS</sequence>
<dbReference type="EMBL" id="BGPR01001328">
    <property type="protein sequence ID" value="GBM51204.1"/>
    <property type="molecule type" value="Genomic_DNA"/>
</dbReference>
<organism evidence="1 2">
    <name type="scientific">Araneus ventricosus</name>
    <name type="common">Orbweaver spider</name>
    <name type="synonym">Epeira ventricosa</name>
    <dbReference type="NCBI Taxonomy" id="182803"/>
    <lineage>
        <taxon>Eukaryota</taxon>
        <taxon>Metazoa</taxon>
        <taxon>Ecdysozoa</taxon>
        <taxon>Arthropoda</taxon>
        <taxon>Chelicerata</taxon>
        <taxon>Arachnida</taxon>
        <taxon>Araneae</taxon>
        <taxon>Araneomorphae</taxon>
        <taxon>Entelegynae</taxon>
        <taxon>Araneoidea</taxon>
        <taxon>Araneidae</taxon>
        <taxon>Araneus</taxon>
    </lineage>
</organism>